<dbReference type="EMBL" id="MFKN01000018">
    <property type="protein sequence ID" value="OGG41026.1"/>
    <property type="molecule type" value="Genomic_DNA"/>
</dbReference>
<protein>
    <submittedName>
        <fullName evidence="2">Uncharacterized protein</fullName>
    </submittedName>
</protein>
<feature type="compositionally biased region" description="Basic and acidic residues" evidence="1">
    <location>
        <begin position="55"/>
        <end position="65"/>
    </location>
</feature>
<feature type="region of interest" description="Disordered" evidence="1">
    <location>
        <begin position="53"/>
        <end position="75"/>
    </location>
</feature>
<name>A0A1F6BVQ3_9BACT</name>
<evidence type="ECO:0000256" key="1">
    <source>
        <dbReference type="SAM" id="MobiDB-lite"/>
    </source>
</evidence>
<evidence type="ECO:0000313" key="2">
    <source>
        <dbReference type="EMBL" id="OGG41026.1"/>
    </source>
</evidence>
<dbReference type="Proteomes" id="UP000179014">
    <property type="component" value="Unassembled WGS sequence"/>
</dbReference>
<accession>A0A1F6BVQ3</accession>
<dbReference type="AlphaFoldDB" id="A0A1F6BVQ3"/>
<sequence length="104" mass="11670">MLFSGQMLPEGGIPASHRSLGQACQCACLQHRLPHRPAPEERLPLFERQLQIREPGMRKEREPAAARDAPVPVFIPQDPAAPAERTEYVFAEQRASQKLPNLHV</sequence>
<gene>
    <name evidence="2" type="ORF">A2118_02160</name>
</gene>
<organism evidence="2 3">
    <name type="scientific">Candidatus Kaiserbacteria bacterium GWA2_50_9</name>
    <dbReference type="NCBI Taxonomy" id="1798474"/>
    <lineage>
        <taxon>Bacteria</taxon>
        <taxon>Candidatus Kaiseribacteriota</taxon>
    </lineage>
</organism>
<comment type="caution">
    <text evidence="2">The sequence shown here is derived from an EMBL/GenBank/DDBJ whole genome shotgun (WGS) entry which is preliminary data.</text>
</comment>
<dbReference type="STRING" id="1798474.A2118_02160"/>
<proteinExistence type="predicted"/>
<reference evidence="2 3" key="1">
    <citation type="journal article" date="2016" name="Nat. Commun.">
        <title>Thousands of microbial genomes shed light on interconnected biogeochemical processes in an aquifer system.</title>
        <authorList>
            <person name="Anantharaman K."/>
            <person name="Brown C.T."/>
            <person name="Hug L.A."/>
            <person name="Sharon I."/>
            <person name="Castelle C.J."/>
            <person name="Probst A.J."/>
            <person name="Thomas B.C."/>
            <person name="Singh A."/>
            <person name="Wilkins M.J."/>
            <person name="Karaoz U."/>
            <person name="Brodie E.L."/>
            <person name="Williams K.H."/>
            <person name="Hubbard S.S."/>
            <person name="Banfield J.F."/>
        </authorList>
    </citation>
    <scope>NUCLEOTIDE SEQUENCE [LARGE SCALE GENOMIC DNA]</scope>
</reference>
<evidence type="ECO:0000313" key="3">
    <source>
        <dbReference type="Proteomes" id="UP000179014"/>
    </source>
</evidence>